<gene>
    <name evidence="6" type="ORF">ALEPTO_LOCUS1786</name>
</gene>
<evidence type="ECO:0000313" key="6">
    <source>
        <dbReference type="EMBL" id="CAG8466137.1"/>
    </source>
</evidence>
<dbReference type="OrthoDB" id="10040024at2759"/>
<comment type="function">
    <text evidence="5">Probably involved in the biogenesis of the COX complex.</text>
</comment>
<sequence>MLPIPRTPKNPTIFHFIKKRTKTYSKTNFKLPILNSFKFNSFCTTNSNGFHVNSSCTHSNRNRIHVNNKKYTRKFVTATSTIHSYPTAATTKKTLADRKWARYLLTLIPIITFGLGTWQVQRLRWKMGLINEAQERISKPPMKLPKHINLDVLDELSYRRVYATGQFRHDQEMLLGIRHHDNKPGYFVITPLERENGSTVLVKRGWISKEKADPAIRPKSQVKGIVSVEGLVKKSEKKNWAIPENSPDKNQWLWTDVETMAERTGAQPVLIEQSLDVPHYVTNTMIDDGIPIGKLPQVDFRNTHLEYAITWYLLKPPPGQVKRQQMLG</sequence>
<keyword evidence="2 5" id="KW-0812">Transmembrane</keyword>
<dbReference type="Proteomes" id="UP000789508">
    <property type="component" value="Unassembled WGS sequence"/>
</dbReference>
<keyword evidence="7" id="KW-1185">Reference proteome</keyword>
<keyword evidence="5" id="KW-0496">Mitochondrion</keyword>
<evidence type="ECO:0000313" key="7">
    <source>
        <dbReference type="Proteomes" id="UP000789508"/>
    </source>
</evidence>
<protein>
    <recommendedName>
        <fullName evidence="5">SURF1-like protein</fullName>
    </recommendedName>
</protein>
<keyword evidence="4 5" id="KW-0472">Membrane</keyword>
<evidence type="ECO:0000256" key="4">
    <source>
        <dbReference type="ARBA" id="ARBA00023136"/>
    </source>
</evidence>
<reference evidence="6" key="1">
    <citation type="submission" date="2021-06" db="EMBL/GenBank/DDBJ databases">
        <authorList>
            <person name="Kallberg Y."/>
            <person name="Tangrot J."/>
            <person name="Rosling A."/>
        </authorList>
    </citation>
    <scope>NUCLEOTIDE SEQUENCE</scope>
    <source>
        <strain evidence="6">FL130A</strain>
    </source>
</reference>
<comment type="caution">
    <text evidence="5">Lacks conserved residue(s) required for the propagation of feature annotation.</text>
</comment>
<accession>A0A9N8VZS9</accession>
<evidence type="ECO:0000256" key="3">
    <source>
        <dbReference type="ARBA" id="ARBA00022989"/>
    </source>
</evidence>
<dbReference type="EMBL" id="CAJVPS010000219">
    <property type="protein sequence ID" value="CAG8466137.1"/>
    <property type="molecule type" value="Genomic_DNA"/>
</dbReference>
<dbReference type="GO" id="GO:0005743">
    <property type="term" value="C:mitochondrial inner membrane"/>
    <property type="evidence" value="ECO:0007669"/>
    <property type="project" value="UniProtKB-SubCell"/>
</dbReference>
<comment type="subcellular location">
    <subcellularLocation>
        <location evidence="1">Membrane</location>
    </subcellularLocation>
    <subcellularLocation>
        <location evidence="5">Mitochondrion inner membrane</location>
        <topology evidence="5">Multi-pass membrane protein</topology>
    </subcellularLocation>
</comment>
<comment type="similarity">
    <text evidence="5">Belongs to the SURF1 family.</text>
</comment>
<proteinExistence type="inferred from homology"/>
<organism evidence="6 7">
    <name type="scientific">Ambispora leptoticha</name>
    <dbReference type="NCBI Taxonomy" id="144679"/>
    <lineage>
        <taxon>Eukaryota</taxon>
        <taxon>Fungi</taxon>
        <taxon>Fungi incertae sedis</taxon>
        <taxon>Mucoromycota</taxon>
        <taxon>Glomeromycotina</taxon>
        <taxon>Glomeromycetes</taxon>
        <taxon>Archaeosporales</taxon>
        <taxon>Ambisporaceae</taxon>
        <taxon>Ambispora</taxon>
    </lineage>
</organism>
<dbReference type="PANTHER" id="PTHR23427">
    <property type="entry name" value="SURFEIT LOCUS PROTEIN"/>
    <property type="match status" value="1"/>
</dbReference>
<dbReference type="AlphaFoldDB" id="A0A9N8VZS9"/>
<evidence type="ECO:0000256" key="5">
    <source>
        <dbReference type="RuleBase" id="RU363076"/>
    </source>
</evidence>
<dbReference type="PROSITE" id="PS50895">
    <property type="entry name" value="SURF1"/>
    <property type="match status" value="1"/>
</dbReference>
<name>A0A9N8VZS9_9GLOM</name>
<comment type="caution">
    <text evidence="6">The sequence shown here is derived from an EMBL/GenBank/DDBJ whole genome shotgun (WGS) entry which is preliminary data.</text>
</comment>
<feature type="transmembrane region" description="Helical" evidence="5">
    <location>
        <begin position="100"/>
        <end position="118"/>
    </location>
</feature>
<evidence type="ECO:0000256" key="1">
    <source>
        <dbReference type="ARBA" id="ARBA00004370"/>
    </source>
</evidence>
<keyword evidence="5" id="KW-0999">Mitochondrion inner membrane</keyword>
<dbReference type="CDD" id="cd06662">
    <property type="entry name" value="SURF1"/>
    <property type="match status" value="1"/>
</dbReference>
<dbReference type="InterPro" id="IPR002994">
    <property type="entry name" value="Surf1/Shy1"/>
</dbReference>
<dbReference type="GO" id="GO:0033617">
    <property type="term" value="P:mitochondrial respiratory chain complex IV assembly"/>
    <property type="evidence" value="ECO:0007669"/>
    <property type="project" value="TreeGrafter"/>
</dbReference>
<dbReference type="Pfam" id="PF02104">
    <property type="entry name" value="SURF1"/>
    <property type="match status" value="1"/>
</dbReference>
<dbReference type="InterPro" id="IPR045214">
    <property type="entry name" value="Surf1/Surf4"/>
</dbReference>
<evidence type="ECO:0000256" key="2">
    <source>
        <dbReference type="ARBA" id="ARBA00022692"/>
    </source>
</evidence>
<dbReference type="PANTHER" id="PTHR23427:SF2">
    <property type="entry name" value="SURFEIT LOCUS PROTEIN 1"/>
    <property type="match status" value="1"/>
</dbReference>
<keyword evidence="3 5" id="KW-1133">Transmembrane helix</keyword>